<dbReference type="Pfam" id="PF00528">
    <property type="entry name" value="BPD_transp_1"/>
    <property type="match status" value="1"/>
</dbReference>
<keyword evidence="6 7" id="KW-0472">Membrane</keyword>
<evidence type="ECO:0000256" key="2">
    <source>
        <dbReference type="ARBA" id="ARBA00022448"/>
    </source>
</evidence>
<comment type="subcellular location">
    <subcellularLocation>
        <location evidence="1 7">Cell membrane</location>
        <topology evidence="1 7">Multi-pass membrane protein</topology>
    </subcellularLocation>
</comment>
<keyword evidence="9" id="KW-1185">Reference proteome</keyword>
<evidence type="ECO:0000256" key="7">
    <source>
        <dbReference type="RuleBase" id="RU363032"/>
    </source>
</evidence>
<keyword evidence="4 7" id="KW-0812">Transmembrane</keyword>
<sequence>MLKTIFSRLLQAIPLLIVISFLVFGMIHLAPFDAVDAIIKPNMSPGVVHVLRERYGLDKPFLTQYVLWLENFIMGHFGHSIINQQDIGQALAERIPNTVILVLPAYATSVVIATVLGLIGGRAPQSWAGRVIDTVTAVGLATPSFWIALLLIYFLGYAANLFPLFGMGSAHQPLDVVWHMVLPYITLVVAYFPELARYVQSKTIGEYQQDYVMVQRAFGATERQILFHHVLPNVLLPIVTQIGQSLPLLVTGAMITETVFSWPGVGTYMMDASVKLDYPVILAVMLLSATLVVIGNLLADVLYTVVDPRVRR</sequence>
<dbReference type="PANTHER" id="PTHR43163:SF6">
    <property type="entry name" value="DIPEPTIDE TRANSPORT SYSTEM PERMEASE PROTEIN DPPB-RELATED"/>
    <property type="match status" value="1"/>
</dbReference>
<feature type="transmembrane region" description="Helical" evidence="7">
    <location>
        <begin position="131"/>
        <end position="156"/>
    </location>
</feature>
<dbReference type="PATRIC" id="fig|137591.25.peg.1968"/>
<feature type="transmembrane region" description="Helical" evidence="7">
    <location>
        <begin position="12"/>
        <end position="32"/>
    </location>
</feature>
<evidence type="ECO:0000256" key="6">
    <source>
        <dbReference type="ARBA" id="ARBA00023136"/>
    </source>
</evidence>
<feature type="transmembrane region" description="Helical" evidence="7">
    <location>
        <begin position="234"/>
        <end position="260"/>
    </location>
</feature>
<dbReference type="eggNOG" id="COG0601">
    <property type="taxonomic scope" value="Bacteria"/>
</dbReference>
<dbReference type="OrthoDB" id="9773683at2"/>
<gene>
    <name evidence="8" type="primary">gsiC_2</name>
    <name evidence="8" type="ORF">QX99_01995</name>
</gene>
<reference evidence="8 9" key="1">
    <citation type="journal article" date="2015" name="Microbiology (Mosc.)">
        <title>Genomics of the Weissella cibaria species with an examination of its metabolic traits.</title>
        <authorList>
            <person name="Lynch K.M."/>
            <person name="Lucid A."/>
            <person name="Arendt E.K."/>
            <person name="Sleator R.D."/>
            <person name="Lucey B."/>
            <person name="Coffey A."/>
        </authorList>
    </citation>
    <scope>NUCLEOTIDE SEQUENCE [LARGE SCALE GENOMIC DNA]</scope>
    <source>
        <strain evidence="8 9">MG1</strain>
    </source>
</reference>
<dbReference type="SUPFAM" id="SSF161098">
    <property type="entry name" value="MetI-like"/>
    <property type="match status" value="1"/>
</dbReference>
<dbReference type="GO" id="GO:0055085">
    <property type="term" value="P:transmembrane transport"/>
    <property type="evidence" value="ECO:0007669"/>
    <property type="project" value="InterPro"/>
</dbReference>
<evidence type="ECO:0000256" key="4">
    <source>
        <dbReference type="ARBA" id="ARBA00022692"/>
    </source>
</evidence>
<comment type="caution">
    <text evidence="8">The sequence shown here is derived from an EMBL/GenBank/DDBJ whole genome shotgun (WGS) entry which is preliminary data.</text>
</comment>
<feature type="transmembrane region" description="Helical" evidence="7">
    <location>
        <begin position="99"/>
        <end position="119"/>
    </location>
</feature>
<organism evidence="8 9">
    <name type="scientific">Weissella cibaria</name>
    <dbReference type="NCBI Taxonomy" id="137591"/>
    <lineage>
        <taxon>Bacteria</taxon>
        <taxon>Bacillati</taxon>
        <taxon>Bacillota</taxon>
        <taxon>Bacilli</taxon>
        <taxon>Lactobacillales</taxon>
        <taxon>Lactobacillaceae</taxon>
        <taxon>Weissella</taxon>
    </lineage>
</organism>
<feature type="transmembrane region" description="Helical" evidence="7">
    <location>
        <begin position="176"/>
        <end position="193"/>
    </location>
</feature>
<dbReference type="EMBL" id="JWHU01000040">
    <property type="protein sequence ID" value="KIU19313.1"/>
    <property type="molecule type" value="Genomic_DNA"/>
</dbReference>
<evidence type="ECO:0000256" key="3">
    <source>
        <dbReference type="ARBA" id="ARBA00022475"/>
    </source>
</evidence>
<evidence type="ECO:0000313" key="8">
    <source>
        <dbReference type="EMBL" id="KIU19313.1"/>
    </source>
</evidence>
<protein>
    <submittedName>
        <fullName evidence="8">GsiC_2 protein</fullName>
    </submittedName>
</protein>
<keyword evidence="3" id="KW-1003">Cell membrane</keyword>
<keyword evidence="5 7" id="KW-1133">Transmembrane helix</keyword>
<dbReference type="Pfam" id="PF19300">
    <property type="entry name" value="BPD_transp_1_N"/>
    <property type="match status" value="1"/>
</dbReference>
<proteinExistence type="inferred from homology"/>
<dbReference type="Proteomes" id="UP000032287">
    <property type="component" value="Unassembled WGS sequence"/>
</dbReference>
<evidence type="ECO:0000256" key="1">
    <source>
        <dbReference type="ARBA" id="ARBA00004651"/>
    </source>
</evidence>
<accession>A0A0D1KC16</accession>
<dbReference type="InterPro" id="IPR000515">
    <property type="entry name" value="MetI-like"/>
</dbReference>
<dbReference type="PANTHER" id="PTHR43163">
    <property type="entry name" value="DIPEPTIDE TRANSPORT SYSTEM PERMEASE PROTEIN DPPB-RELATED"/>
    <property type="match status" value="1"/>
</dbReference>
<dbReference type="InterPro" id="IPR035906">
    <property type="entry name" value="MetI-like_sf"/>
</dbReference>
<dbReference type="CDD" id="cd06261">
    <property type="entry name" value="TM_PBP2"/>
    <property type="match status" value="1"/>
</dbReference>
<keyword evidence="2 7" id="KW-0813">Transport</keyword>
<dbReference type="STRING" id="137591.AO080_10735"/>
<dbReference type="AlphaFoldDB" id="A0A0D1KC16"/>
<dbReference type="Gene3D" id="1.10.3720.10">
    <property type="entry name" value="MetI-like"/>
    <property type="match status" value="1"/>
</dbReference>
<dbReference type="KEGG" id="wcb:AO080_10735"/>
<name>A0A0D1KC16_9LACO</name>
<comment type="similarity">
    <text evidence="7">Belongs to the binding-protein-dependent transport system permease family.</text>
</comment>
<evidence type="ECO:0000313" key="9">
    <source>
        <dbReference type="Proteomes" id="UP000032287"/>
    </source>
</evidence>
<dbReference type="InterPro" id="IPR045621">
    <property type="entry name" value="BPD_transp_1_N"/>
</dbReference>
<dbReference type="GO" id="GO:0005886">
    <property type="term" value="C:plasma membrane"/>
    <property type="evidence" value="ECO:0007669"/>
    <property type="project" value="UniProtKB-SubCell"/>
</dbReference>
<dbReference type="RefSeq" id="WP_043708723.1">
    <property type="nucleotide sequence ID" value="NZ_CP012873.1"/>
</dbReference>
<evidence type="ECO:0000256" key="5">
    <source>
        <dbReference type="ARBA" id="ARBA00022989"/>
    </source>
</evidence>
<feature type="transmembrane region" description="Helical" evidence="7">
    <location>
        <begin position="280"/>
        <end position="306"/>
    </location>
</feature>
<dbReference type="PROSITE" id="PS50928">
    <property type="entry name" value="ABC_TM1"/>
    <property type="match status" value="1"/>
</dbReference>